<dbReference type="PROSITE" id="PS51197">
    <property type="entry name" value="HTH_RRF2_2"/>
    <property type="match status" value="1"/>
</dbReference>
<dbReference type="NCBIfam" id="TIGR00738">
    <property type="entry name" value="rrf2_super"/>
    <property type="match status" value="1"/>
</dbReference>
<dbReference type="OrthoDB" id="9802344at2"/>
<keyword evidence="1" id="KW-0238">DNA-binding</keyword>
<dbReference type="EMBL" id="LAJG01000048">
    <property type="protein sequence ID" value="KKB75782.1"/>
    <property type="molecule type" value="Genomic_DNA"/>
</dbReference>
<dbReference type="GO" id="GO:0005829">
    <property type="term" value="C:cytosol"/>
    <property type="evidence" value="ECO:0007669"/>
    <property type="project" value="TreeGrafter"/>
</dbReference>
<dbReference type="PATRIC" id="fig|361041.3.peg.3124"/>
<feature type="region of interest" description="Disordered" evidence="2">
    <location>
        <begin position="133"/>
        <end position="152"/>
    </location>
</feature>
<gene>
    <name evidence="3" type="ORF">VW35_18550</name>
</gene>
<keyword evidence="4" id="KW-1185">Reference proteome</keyword>
<dbReference type="RefSeq" id="WP_046144603.1">
    <property type="nucleotide sequence ID" value="NZ_LAJG01000048.1"/>
</dbReference>
<reference evidence="3 4" key="1">
    <citation type="submission" date="2015-03" db="EMBL/GenBank/DDBJ databases">
        <authorList>
            <person name="Hassan Y.I."/>
            <person name="Lepp D."/>
            <person name="Zhou T."/>
        </authorList>
    </citation>
    <scope>NUCLEOTIDE SEQUENCE [LARGE SCALE GENOMIC DNA]</scope>
    <source>
        <strain evidence="3 4">GH2-10</strain>
    </source>
</reference>
<dbReference type="InterPro" id="IPR036388">
    <property type="entry name" value="WH-like_DNA-bd_sf"/>
</dbReference>
<dbReference type="InterPro" id="IPR036390">
    <property type="entry name" value="WH_DNA-bd_sf"/>
</dbReference>
<sequence>MRLTQFTDFALRLLIDLARETSGKRTTIAEASRRLDIPINHLTKIAHRLAKANLLKTSRGRLGGLALSRPAESITVGQVVRVTEPDFALVGCMAGQDCSLAPGCGLAPVLDTALMTFLRVTDKATLADIAHSPQRTGTADSLDPFGEKNPCG</sequence>
<evidence type="ECO:0000256" key="2">
    <source>
        <dbReference type="SAM" id="MobiDB-lite"/>
    </source>
</evidence>
<dbReference type="GO" id="GO:0003677">
    <property type="term" value="F:DNA binding"/>
    <property type="evidence" value="ECO:0007669"/>
    <property type="project" value="UniProtKB-KW"/>
</dbReference>
<dbReference type="SUPFAM" id="SSF46785">
    <property type="entry name" value="Winged helix' DNA-binding domain"/>
    <property type="match status" value="1"/>
</dbReference>
<dbReference type="GO" id="GO:0003700">
    <property type="term" value="F:DNA-binding transcription factor activity"/>
    <property type="evidence" value="ECO:0007669"/>
    <property type="project" value="TreeGrafter"/>
</dbReference>
<evidence type="ECO:0008006" key="5">
    <source>
        <dbReference type="Google" id="ProtNLM"/>
    </source>
</evidence>
<dbReference type="Proteomes" id="UP000033514">
    <property type="component" value="Unassembled WGS sequence"/>
</dbReference>
<dbReference type="Gene3D" id="1.10.10.10">
    <property type="entry name" value="Winged helix-like DNA-binding domain superfamily/Winged helix DNA-binding domain"/>
    <property type="match status" value="1"/>
</dbReference>
<dbReference type="AlphaFoldDB" id="A0A0F5L2C5"/>
<accession>A0A0F5L2C5</accession>
<proteinExistence type="predicted"/>
<name>A0A0F5L2C5_9HYPH</name>
<organism evidence="3 4">
    <name type="scientific">Devosia soli</name>
    <dbReference type="NCBI Taxonomy" id="361041"/>
    <lineage>
        <taxon>Bacteria</taxon>
        <taxon>Pseudomonadati</taxon>
        <taxon>Pseudomonadota</taxon>
        <taxon>Alphaproteobacteria</taxon>
        <taxon>Hyphomicrobiales</taxon>
        <taxon>Devosiaceae</taxon>
        <taxon>Devosia</taxon>
    </lineage>
</organism>
<dbReference type="PANTHER" id="PTHR33221:SF4">
    <property type="entry name" value="HTH-TYPE TRANSCRIPTIONAL REPRESSOR NSRR"/>
    <property type="match status" value="1"/>
</dbReference>
<protein>
    <recommendedName>
        <fullName evidence="5">BadM/Rrf2 family transcriptional regulator</fullName>
    </recommendedName>
</protein>
<evidence type="ECO:0000313" key="3">
    <source>
        <dbReference type="EMBL" id="KKB75782.1"/>
    </source>
</evidence>
<dbReference type="InterPro" id="IPR000944">
    <property type="entry name" value="Tscrpt_reg_Rrf2"/>
</dbReference>
<comment type="caution">
    <text evidence="3">The sequence shown here is derived from an EMBL/GenBank/DDBJ whole genome shotgun (WGS) entry which is preliminary data.</text>
</comment>
<dbReference type="STRING" id="361041.VW35_18550"/>
<dbReference type="PANTHER" id="PTHR33221">
    <property type="entry name" value="WINGED HELIX-TURN-HELIX TRANSCRIPTIONAL REGULATOR, RRF2 FAMILY"/>
    <property type="match status" value="1"/>
</dbReference>
<dbReference type="Pfam" id="PF02082">
    <property type="entry name" value="Rrf2"/>
    <property type="match status" value="1"/>
</dbReference>
<evidence type="ECO:0000313" key="4">
    <source>
        <dbReference type="Proteomes" id="UP000033514"/>
    </source>
</evidence>
<evidence type="ECO:0000256" key="1">
    <source>
        <dbReference type="ARBA" id="ARBA00023125"/>
    </source>
</evidence>